<dbReference type="InterPro" id="IPR027417">
    <property type="entry name" value="P-loop_NTPase"/>
</dbReference>
<protein>
    <submittedName>
        <fullName evidence="4">WD40 repeat</fullName>
    </submittedName>
</protein>
<dbReference type="STRING" id="1993.SAMN04489713_11685"/>
<dbReference type="SUPFAM" id="SSF52540">
    <property type="entry name" value="P-loop containing nucleoside triphosphate hydrolases"/>
    <property type="match status" value="1"/>
</dbReference>
<evidence type="ECO:0000256" key="1">
    <source>
        <dbReference type="ARBA" id="ARBA00022737"/>
    </source>
</evidence>
<organism evidence="4 5">
    <name type="scientific">Actinomadura madurae</name>
    <dbReference type="NCBI Taxonomy" id="1993"/>
    <lineage>
        <taxon>Bacteria</taxon>
        <taxon>Bacillati</taxon>
        <taxon>Actinomycetota</taxon>
        <taxon>Actinomycetes</taxon>
        <taxon>Streptosporangiales</taxon>
        <taxon>Thermomonosporaceae</taxon>
        <taxon>Actinomadura</taxon>
    </lineage>
</organism>
<evidence type="ECO:0000256" key="2">
    <source>
        <dbReference type="PROSITE-ProRule" id="PRU00221"/>
    </source>
</evidence>
<accession>A0A1I5S9D1</accession>
<dbReference type="InterPro" id="IPR056884">
    <property type="entry name" value="NPHP3-like_N"/>
</dbReference>
<feature type="repeat" description="WD" evidence="2">
    <location>
        <begin position="861"/>
        <end position="902"/>
    </location>
</feature>
<gene>
    <name evidence="4" type="ORF">SAMN04489713_11685</name>
</gene>
<keyword evidence="2" id="KW-0853">WD repeat</keyword>
<dbReference type="PROSITE" id="PS50294">
    <property type="entry name" value="WD_REPEATS_REGION"/>
    <property type="match status" value="1"/>
</dbReference>
<dbReference type="InterPro" id="IPR011047">
    <property type="entry name" value="Quinoprotein_ADH-like_sf"/>
</dbReference>
<dbReference type="InterPro" id="IPR015943">
    <property type="entry name" value="WD40/YVTN_repeat-like_dom_sf"/>
</dbReference>
<keyword evidence="5" id="KW-1185">Reference proteome</keyword>
<dbReference type="Proteomes" id="UP000183413">
    <property type="component" value="Unassembled WGS sequence"/>
</dbReference>
<sequence>MKRLTNHGIPPELLEKPHLFVEPRAALERVADWHSHSTDPFLVVVSEPGVGKSSFASRLAQISSGTAPAVKELNSNWLHAWHFCQASHFQSLEPRAVLGHLATQLCWTVPGYAEKVVRSEADANIRININFSKKVYNSNVAGIADLTLPATNPRKLLHDFIREPLSQFDHDVIILVDGVDESDEQIGDPATLAWLLSTIQHDPIPQLRLLLTTRGGTTARRFSADYHLNLGKLRPSGTDDVHTYTLRRLRDTHIKDPHSLALKISRAANGNFLYAAQAVHQFLADPANEELALPEGLAALYEKFLSRRVTADAKKWHESICPLLALLTQSRGDGFTRNQLARISGMDLSTIDSALECCSPYLHGSFPDGPFMPHHESLRDYLRSTTRYGIHSREATHRIIDTFRTDVTDSHATVHLLGYLTDHHRLVKDTNADSSLRAIENTLTDPDYLQARLSTTGIDSLLAEIGRLRNNIVDSDMIETIHNVLIRQAPTLRQWEPADYPTLALQQIRYDCSFAGVADLVTTNPEKDISPLRVEWSSGSGGAWPLANTLELGERGAATVAVSPDGKSVAAGGFSDHICVYEMDTGAVLRTFPTTESIFAVKFSNDGQKIFAQGPGKGVSSWDLITGEVRELSHEEVEFFARAEKPTLPAYIDVAQVREDLCAAVTPDGHYAAVHSINSRRQFIAIWDLWRREVIGVHFDPYVVALAITPDGRRVVVASIGGDPYVLSAPPRTARTPRDGHQNAVRAVGLNGTRGVTVDEDGGLKVWKISSGCADSIANAPRGVEAINLPPDSKYCFIGTVECNIEIFDLDFQVEVRKLARFGVPVDDKWESRDGVGDPNLPPVGFEKPYPSKRPIWLHIDADRHSSVTAVDVTPDGRLAVTGTTAGVIRIWDIDTGDLVRELARDGCYVKAVRFTPDGHHIVIVAQVSGLYVPEWAAVDVWQISSGEVVRRIWPRADSPTYEITGDISAAITRDGRYLATASTGGTLLLHDLFAYKEVGRLTVHGSITGLAIDETKVLLGTNKGEVALVKFSAANTTMSHGPNRACNFGNVSRS</sequence>
<dbReference type="RefSeq" id="WP_143118737.1">
    <property type="nucleotide sequence ID" value="NZ_FOVH01000016.1"/>
</dbReference>
<dbReference type="Pfam" id="PF24883">
    <property type="entry name" value="NPHP3_N"/>
    <property type="match status" value="1"/>
</dbReference>
<dbReference type="InterPro" id="IPR001680">
    <property type="entry name" value="WD40_rpt"/>
</dbReference>
<feature type="domain" description="Nephrocystin 3-like N-terminal" evidence="3">
    <location>
        <begin position="29"/>
        <end position="214"/>
    </location>
</feature>
<evidence type="ECO:0000259" key="3">
    <source>
        <dbReference type="Pfam" id="PF24883"/>
    </source>
</evidence>
<dbReference type="Pfam" id="PF00400">
    <property type="entry name" value="WD40"/>
    <property type="match status" value="1"/>
</dbReference>
<dbReference type="EMBL" id="FOVH01000016">
    <property type="protein sequence ID" value="SFP67299.1"/>
    <property type="molecule type" value="Genomic_DNA"/>
</dbReference>
<dbReference type="Gene3D" id="2.130.10.10">
    <property type="entry name" value="YVTN repeat-like/Quinoprotein amine dehydrogenase"/>
    <property type="match status" value="3"/>
</dbReference>
<dbReference type="SUPFAM" id="SSF50998">
    <property type="entry name" value="Quinoprotein alcohol dehydrogenase-like"/>
    <property type="match status" value="1"/>
</dbReference>
<dbReference type="AlphaFoldDB" id="A0A1I5S9D1"/>
<reference evidence="4 5" key="1">
    <citation type="submission" date="2016-10" db="EMBL/GenBank/DDBJ databases">
        <authorList>
            <person name="de Groot N.N."/>
        </authorList>
    </citation>
    <scope>NUCLEOTIDE SEQUENCE [LARGE SCALE GENOMIC DNA]</scope>
    <source>
        <strain evidence="4 5">DSM 43067</strain>
    </source>
</reference>
<dbReference type="PANTHER" id="PTHR19879:SF9">
    <property type="entry name" value="TRANSCRIPTION INITIATION FACTOR TFIID SUBUNIT 5"/>
    <property type="match status" value="1"/>
</dbReference>
<dbReference type="InterPro" id="IPR011044">
    <property type="entry name" value="Quino_amine_DH_bsu"/>
</dbReference>
<dbReference type="PANTHER" id="PTHR19879">
    <property type="entry name" value="TRANSCRIPTION INITIATION FACTOR TFIID"/>
    <property type="match status" value="1"/>
</dbReference>
<evidence type="ECO:0000313" key="5">
    <source>
        <dbReference type="Proteomes" id="UP000183413"/>
    </source>
</evidence>
<proteinExistence type="predicted"/>
<dbReference type="SUPFAM" id="SSF50969">
    <property type="entry name" value="YVTN repeat-like/Quinoprotein amine dehydrogenase"/>
    <property type="match status" value="1"/>
</dbReference>
<evidence type="ECO:0000313" key="4">
    <source>
        <dbReference type="EMBL" id="SFP67299.1"/>
    </source>
</evidence>
<name>A0A1I5S9D1_9ACTN</name>
<dbReference type="SMART" id="SM00320">
    <property type="entry name" value="WD40"/>
    <property type="match status" value="8"/>
</dbReference>
<dbReference type="PROSITE" id="PS50082">
    <property type="entry name" value="WD_REPEATS_2"/>
    <property type="match status" value="1"/>
</dbReference>
<dbReference type="InParanoid" id="A0A1I5S9D1"/>
<keyword evidence="1" id="KW-0677">Repeat</keyword>